<dbReference type="Gene3D" id="3.40.30.10">
    <property type="entry name" value="Glutaredoxin"/>
    <property type="match status" value="1"/>
</dbReference>
<dbReference type="PANTHER" id="PTHR43640">
    <property type="entry name" value="OS07G0260300 PROTEIN"/>
    <property type="match status" value="1"/>
</dbReference>
<sequence>MKLLKFPVMLLILSLALFASEAKVGEAAPGFTLKDSNGNEHSLSDFADKYVVLEWINYDCPFVKKHYDAGNMQMLQEKYTGKDVVWLTICSSVPGKQGNFEPEEINKRSSDHNAKFTAYLIDDTGEVGKAYGAKTTPHMYIISPNGVLEYAGGIDDIPSADQEDIAKATNYVSKALDELMEGKEVEVKTSKPYGCSVKY</sequence>
<dbReference type="GO" id="GO:0016209">
    <property type="term" value="F:antioxidant activity"/>
    <property type="evidence" value="ECO:0007669"/>
    <property type="project" value="InterPro"/>
</dbReference>
<dbReference type="InterPro" id="IPR013766">
    <property type="entry name" value="Thioredoxin_domain"/>
</dbReference>
<name>A0A0W8FZC2_9ZZZZ</name>
<dbReference type="SUPFAM" id="SSF52833">
    <property type="entry name" value="Thioredoxin-like"/>
    <property type="match status" value="1"/>
</dbReference>
<dbReference type="AlphaFoldDB" id="A0A0W8FZC2"/>
<gene>
    <name evidence="2" type="ORF">ASZ90_003925</name>
</gene>
<protein>
    <submittedName>
        <fullName evidence="2">Ppo putative 1</fullName>
    </submittedName>
</protein>
<evidence type="ECO:0000313" key="2">
    <source>
        <dbReference type="EMBL" id="KUG26237.1"/>
    </source>
</evidence>
<dbReference type="CDD" id="cd02969">
    <property type="entry name" value="PRX_like1"/>
    <property type="match status" value="1"/>
</dbReference>
<reference evidence="2" key="1">
    <citation type="journal article" date="2015" name="Proc. Natl. Acad. Sci. U.S.A.">
        <title>Networks of energetic and metabolic interactions define dynamics in microbial communities.</title>
        <authorList>
            <person name="Embree M."/>
            <person name="Liu J.K."/>
            <person name="Al-Bassam M.M."/>
            <person name="Zengler K."/>
        </authorList>
    </citation>
    <scope>NUCLEOTIDE SEQUENCE</scope>
</reference>
<evidence type="ECO:0000259" key="1">
    <source>
        <dbReference type="PROSITE" id="PS51352"/>
    </source>
</evidence>
<dbReference type="InterPro" id="IPR036249">
    <property type="entry name" value="Thioredoxin-like_sf"/>
</dbReference>
<proteinExistence type="predicted"/>
<dbReference type="PROSITE" id="PS51352">
    <property type="entry name" value="THIOREDOXIN_2"/>
    <property type="match status" value="1"/>
</dbReference>
<dbReference type="GO" id="GO:0016491">
    <property type="term" value="F:oxidoreductase activity"/>
    <property type="evidence" value="ECO:0007669"/>
    <property type="project" value="InterPro"/>
</dbReference>
<feature type="domain" description="Thioredoxin" evidence="1">
    <location>
        <begin position="22"/>
        <end position="174"/>
    </location>
</feature>
<dbReference type="EMBL" id="LNQE01000502">
    <property type="protein sequence ID" value="KUG26237.1"/>
    <property type="molecule type" value="Genomic_DNA"/>
</dbReference>
<dbReference type="PANTHER" id="PTHR43640:SF1">
    <property type="entry name" value="THIOREDOXIN-DEPENDENT PEROXIREDOXIN"/>
    <property type="match status" value="1"/>
</dbReference>
<organism evidence="2">
    <name type="scientific">hydrocarbon metagenome</name>
    <dbReference type="NCBI Taxonomy" id="938273"/>
    <lineage>
        <taxon>unclassified sequences</taxon>
        <taxon>metagenomes</taxon>
        <taxon>ecological metagenomes</taxon>
    </lineage>
</organism>
<comment type="caution">
    <text evidence="2">The sequence shown here is derived from an EMBL/GenBank/DDBJ whole genome shotgun (WGS) entry which is preliminary data.</text>
</comment>
<dbReference type="InterPro" id="IPR047262">
    <property type="entry name" value="PRX-like1"/>
</dbReference>
<dbReference type="InterPro" id="IPR000866">
    <property type="entry name" value="AhpC/TSA"/>
</dbReference>
<dbReference type="Pfam" id="PF00578">
    <property type="entry name" value="AhpC-TSA"/>
    <property type="match status" value="1"/>
</dbReference>
<accession>A0A0W8FZC2</accession>